<evidence type="ECO:0000313" key="3">
    <source>
        <dbReference type="EMBL" id="CAK9186349.1"/>
    </source>
</evidence>
<reference evidence="3 4" key="1">
    <citation type="submission" date="2024-02" db="EMBL/GenBank/DDBJ databases">
        <authorList>
            <person name="Vignale AGUSTIN F."/>
            <person name="Sosa J E."/>
            <person name="Modenutti C."/>
        </authorList>
    </citation>
    <scope>NUCLEOTIDE SEQUENCE [LARGE SCALE GENOMIC DNA]</scope>
</reference>
<comment type="caution">
    <text evidence="3">The sequence shown here is derived from an EMBL/GenBank/DDBJ whole genome shotgun (WGS) entry which is preliminary data.</text>
</comment>
<name>A0ABC8V0B4_9AQUA</name>
<dbReference type="EMBL" id="CAUOFW020009547">
    <property type="protein sequence ID" value="CAK9186349.1"/>
    <property type="molecule type" value="Genomic_DNA"/>
</dbReference>
<evidence type="ECO:0000256" key="1">
    <source>
        <dbReference type="SAM" id="MobiDB-lite"/>
    </source>
</evidence>
<evidence type="ECO:0000313" key="4">
    <source>
        <dbReference type="Proteomes" id="UP001642360"/>
    </source>
</evidence>
<sequence length="252" mass="28030">MEDQDSPLSWGYYYKEEGIEELKHSLLYTSLELEATLLSAHEELARKDDELMHFKTLLTNTIKERDKTQAKCQRLMLDKLILQQQLQPYFLLQPELASIEGEPRGGGESNTLFSSSDCDEPITASPGKDPIPPPALPPPAPAEVAEKLVLEKRLPEKGKFLEAVLEAGPLLQTLLLAGPLPQWQHPPPQLNSIEIPPVTLSSPKPMILHQDSCVSSSGCFNKKRGQVNSEGYELSPKAKNQKMVHQSSMTNI</sequence>
<feature type="compositionally biased region" description="Pro residues" evidence="1">
    <location>
        <begin position="129"/>
        <end position="140"/>
    </location>
</feature>
<dbReference type="Proteomes" id="UP001642360">
    <property type="component" value="Unassembled WGS sequence"/>
</dbReference>
<dbReference type="InterPro" id="IPR012862">
    <property type="entry name" value="DUF1635"/>
</dbReference>
<protein>
    <submittedName>
        <fullName evidence="3">Uncharacterized protein</fullName>
    </submittedName>
</protein>
<keyword evidence="4" id="KW-1185">Reference proteome</keyword>
<gene>
    <name evidence="2" type="ORF">ILEXP_LOCUS28401</name>
    <name evidence="3" type="ORF">ILEXP_LOCUS56838</name>
</gene>
<dbReference type="Pfam" id="PF07795">
    <property type="entry name" value="DUF1635"/>
    <property type="match status" value="1"/>
</dbReference>
<accession>A0ABC8V0B4</accession>
<dbReference type="PANTHER" id="PTHR33431:SF2">
    <property type="entry name" value="CAMP-DEPENDENT PROTEIN KINASE CATALYTIC SUBUNIT-LIKE"/>
    <property type="match status" value="1"/>
</dbReference>
<dbReference type="EMBL" id="CAUOFW020003391">
    <property type="protein sequence ID" value="CAK9159698.1"/>
    <property type="molecule type" value="Genomic_DNA"/>
</dbReference>
<organism evidence="3 4">
    <name type="scientific">Ilex paraguariensis</name>
    <name type="common">yerba mate</name>
    <dbReference type="NCBI Taxonomy" id="185542"/>
    <lineage>
        <taxon>Eukaryota</taxon>
        <taxon>Viridiplantae</taxon>
        <taxon>Streptophyta</taxon>
        <taxon>Embryophyta</taxon>
        <taxon>Tracheophyta</taxon>
        <taxon>Spermatophyta</taxon>
        <taxon>Magnoliopsida</taxon>
        <taxon>eudicotyledons</taxon>
        <taxon>Gunneridae</taxon>
        <taxon>Pentapetalae</taxon>
        <taxon>asterids</taxon>
        <taxon>campanulids</taxon>
        <taxon>Aquifoliales</taxon>
        <taxon>Aquifoliaceae</taxon>
        <taxon>Ilex</taxon>
    </lineage>
</organism>
<evidence type="ECO:0000313" key="2">
    <source>
        <dbReference type="EMBL" id="CAK9159698.1"/>
    </source>
</evidence>
<dbReference type="AlphaFoldDB" id="A0ABC8V0B4"/>
<dbReference type="PANTHER" id="PTHR33431">
    <property type="entry name" value="ENABLED-LIKE PROTEIN (DUF1635)"/>
    <property type="match status" value="1"/>
</dbReference>
<feature type="region of interest" description="Disordered" evidence="1">
    <location>
        <begin position="100"/>
        <end position="140"/>
    </location>
</feature>
<proteinExistence type="predicted"/>